<dbReference type="SUPFAM" id="SSF56112">
    <property type="entry name" value="Protein kinase-like (PK-like)"/>
    <property type="match status" value="1"/>
</dbReference>
<dbReference type="InterPro" id="IPR000719">
    <property type="entry name" value="Prot_kinase_dom"/>
</dbReference>
<dbReference type="HOGENOM" id="CLU_854249_0_0_4"/>
<dbReference type="Gene3D" id="1.10.510.10">
    <property type="entry name" value="Transferase(Phosphotransferase) domain 1"/>
    <property type="match status" value="1"/>
</dbReference>
<organism evidence="2">
    <name type="scientific">Accumulibacter regalis</name>
    <dbReference type="NCBI Taxonomy" id="522306"/>
    <lineage>
        <taxon>Bacteria</taxon>
        <taxon>Pseudomonadati</taxon>
        <taxon>Pseudomonadota</taxon>
        <taxon>Betaproteobacteria</taxon>
        <taxon>Candidatus Accumulibacter</taxon>
    </lineage>
</organism>
<dbReference type="InterPro" id="IPR011009">
    <property type="entry name" value="Kinase-like_dom_sf"/>
</dbReference>
<keyword evidence="2" id="KW-0418">Kinase</keyword>
<dbReference type="PROSITE" id="PS50011">
    <property type="entry name" value="PROTEIN_KINASE_DOM"/>
    <property type="match status" value="1"/>
</dbReference>
<protein>
    <submittedName>
        <fullName evidence="2">Serine/threonine protein kinase</fullName>
    </submittedName>
</protein>
<sequence length="325" mass="35218">MLFTALSCPQCGAPLPRQASWRTVSCAHCGATVTRSKSVVEAARFREARARVYAQACSACAPASRVVNWRAQRFRILAPLGRGEHAEVYLAERMGPLPQRLTLKLGYPETKPGVLAAEADVLASLQQSSVQGAAYYTQHLPRPMAAGVTDDGNGPEREVLLLCHPSGYWGSLADVMHYAPTGIDPRHAVWIWRRILEVLAFVHASAWTHGDLAPEHLLAHPRDHGVLIIGWSRAQPIANSSAVARDLMQSAWAVRALLCGGDDLPTLSERIPAPLAELLRRSSEEAAWCARAGARGLDEALVVAAREAFGPARFIPFNPTAAYCV</sequence>
<dbReference type="GO" id="GO:0005524">
    <property type="term" value="F:ATP binding"/>
    <property type="evidence" value="ECO:0007669"/>
    <property type="project" value="InterPro"/>
</dbReference>
<dbReference type="GO" id="GO:0004674">
    <property type="term" value="F:protein serine/threonine kinase activity"/>
    <property type="evidence" value="ECO:0007669"/>
    <property type="project" value="UniProtKB-KW"/>
</dbReference>
<keyword evidence="2" id="KW-0808">Transferase</keyword>
<name>C7RUZ2_ACCRE</name>
<dbReference type="STRING" id="522306.CAP2UW1_3114"/>
<dbReference type="Gene3D" id="3.30.200.20">
    <property type="entry name" value="Phosphorylase Kinase, domain 1"/>
    <property type="match status" value="1"/>
</dbReference>
<feature type="domain" description="Protein kinase" evidence="1">
    <location>
        <begin position="74"/>
        <end position="325"/>
    </location>
</feature>
<accession>C7RUZ2</accession>
<reference evidence="2" key="1">
    <citation type="submission" date="2009-08" db="EMBL/GenBank/DDBJ databases">
        <authorList>
            <consortium name="US DOE Joint Genome Institute"/>
            <person name="Lucas S."/>
            <person name="Copeland A."/>
            <person name="Lapidus A."/>
            <person name="Glavina del Rio T."/>
            <person name="Dalin E."/>
            <person name="Tice H."/>
            <person name="Bruce D."/>
            <person name="Barry K."/>
            <person name="Pitluck S."/>
            <person name="Lowry S."/>
            <person name="Larimer F."/>
            <person name="Land M."/>
            <person name="Hauser L."/>
            <person name="Kyrpides N."/>
            <person name="Ivanova N."/>
            <person name="McMahon K.D."/>
            <person name="Hugenholtz P."/>
        </authorList>
    </citation>
    <scope>NUCLEOTIDE SEQUENCE</scope>
    <source>
        <strain evidence="2">UW-1</strain>
    </source>
</reference>
<gene>
    <name evidence="2" type="ordered locus">CAP2UW1_3114</name>
</gene>
<evidence type="ECO:0000259" key="1">
    <source>
        <dbReference type="PROSITE" id="PS50011"/>
    </source>
</evidence>
<dbReference type="OrthoDB" id="4368010at2"/>
<keyword evidence="2" id="KW-0723">Serine/threonine-protein kinase</keyword>
<evidence type="ECO:0000313" key="2">
    <source>
        <dbReference type="EMBL" id="ACV36387.1"/>
    </source>
</evidence>
<dbReference type="EMBL" id="CP001715">
    <property type="protein sequence ID" value="ACV36387.1"/>
    <property type="molecule type" value="Genomic_DNA"/>
</dbReference>
<reference evidence="2" key="2">
    <citation type="submission" date="2009-09" db="EMBL/GenBank/DDBJ databases">
        <title>Complete sequence of chromosome of Candidatus Accumulibacter phosphatis clade IIA str. UW-1.</title>
        <authorList>
            <consortium name="US DOE Joint Genome Institute"/>
            <person name="Martin H.G."/>
            <person name="Ivanova N."/>
            <person name="Kunin V."/>
            <person name="Warnecke F."/>
            <person name="Barry K."/>
            <person name="He S."/>
            <person name="Salamov A."/>
            <person name="Szeto E."/>
            <person name="Dalin E."/>
            <person name="Pangilinan J.L."/>
            <person name="Lapidus A."/>
            <person name="Lowry S."/>
            <person name="Kyrpides N.C."/>
            <person name="McMahon K.D."/>
            <person name="Hugenholtz P."/>
        </authorList>
    </citation>
    <scope>NUCLEOTIDE SEQUENCE [LARGE SCALE GENOMIC DNA]</scope>
    <source>
        <strain evidence="2">UW-1</strain>
    </source>
</reference>
<proteinExistence type="predicted"/>
<dbReference type="eggNOG" id="COG0515">
    <property type="taxonomic scope" value="Bacteria"/>
</dbReference>
<dbReference type="AlphaFoldDB" id="C7RUZ2"/>
<dbReference type="KEGG" id="app:CAP2UW1_3114"/>